<dbReference type="RefSeq" id="WP_108656676.1">
    <property type="nucleotide sequence ID" value="NZ_CAXORV010000011.1"/>
</dbReference>
<evidence type="ECO:0000256" key="3">
    <source>
        <dbReference type="ARBA" id="ARBA00022723"/>
    </source>
</evidence>
<feature type="domain" description="NlpC/P60" evidence="9">
    <location>
        <begin position="96"/>
        <end position="230"/>
    </location>
</feature>
<dbReference type="Proteomes" id="UP000244682">
    <property type="component" value="Chromosome"/>
</dbReference>
<protein>
    <submittedName>
        <fullName evidence="10">Peptidase P60</fullName>
    </submittedName>
</protein>
<evidence type="ECO:0000313" key="11">
    <source>
        <dbReference type="Proteomes" id="UP000244682"/>
    </source>
</evidence>
<dbReference type="PROSITE" id="PS51935">
    <property type="entry name" value="NLPC_P60"/>
    <property type="match status" value="1"/>
</dbReference>
<dbReference type="GO" id="GO:0008270">
    <property type="term" value="F:zinc ion binding"/>
    <property type="evidence" value="ECO:0007669"/>
    <property type="project" value="TreeGrafter"/>
</dbReference>
<dbReference type="Pfam" id="PF14464">
    <property type="entry name" value="Prok-JAB"/>
    <property type="match status" value="1"/>
</dbReference>
<dbReference type="InterPro" id="IPR037518">
    <property type="entry name" value="MPN"/>
</dbReference>
<keyword evidence="5" id="KW-0788">Thiol protease</keyword>
<reference evidence="10 11" key="1">
    <citation type="submission" date="2018-04" db="EMBL/GenBank/DDBJ databases">
        <title>Whole genome sequencing of Morganella morganii AR_0133.</title>
        <authorList>
            <person name="Conlan S."/>
            <person name="Thomas P.J."/>
            <person name="Mullikin J."/>
            <person name="Frank K.M."/>
            <person name="Segre J.A."/>
        </authorList>
    </citation>
    <scope>NUCLEOTIDE SEQUENCE [LARGE SCALE GENOMIC DNA]</scope>
    <source>
        <strain evidence="10 11">AR_0133</strain>
    </source>
</reference>
<dbReference type="Gene3D" id="3.90.1720.10">
    <property type="entry name" value="endopeptidase domain like (from Nostoc punctiforme)"/>
    <property type="match status" value="1"/>
</dbReference>
<keyword evidence="3" id="KW-0479">Metal-binding</keyword>
<dbReference type="InterPro" id="IPR051929">
    <property type="entry name" value="VirAsm_ModProt"/>
</dbReference>
<organism evidence="10 11">
    <name type="scientific">Morganella morganii</name>
    <name type="common">Proteus morganii</name>
    <dbReference type="NCBI Taxonomy" id="582"/>
    <lineage>
        <taxon>Bacteria</taxon>
        <taxon>Pseudomonadati</taxon>
        <taxon>Pseudomonadota</taxon>
        <taxon>Gammaproteobacteria</taxon>
        <taxon>Enterobacterales</taxon>
        <taxon>Morganellaceae</taxon>
        <taxon>Morganella</taxon>
    </lineage>
</organism>
<proteinExistence type="inferred from homology"/>
<dbReference type="InterPro" id="IPR028090">
    <property type="entry name" value="JAB_dom_prok"/>
</dbReference>
<gene>
    <name evidence="10" type="ORF">AM380_13565</name>
</gene>
<evidence type="ECO:0000256" key="1">
    <source>
        <dbReference type="ARBA" id="ARBA00007074"/>
    </source>
</evidence>
<comment type="similarity">
    <text evidence="1">Belongs to the peptidase C40 family.</text>
</comment>
<keyword evidence="2" id="KW-0645">Protease</keyword>
<evidence type="ECO:0000256" key="7">
    <source>
        <dbReference type="ARBA" id="ARBA00023049"/>
    </source>
</evidence>
<evidence type="ECO:0000256" key="2">
    <source>
        <dbReference type="ARBA" id="ARBA00022670"/>
    </source>
</evidence>
<dbReference type="Gene3D" id="3.40.140.10">
    <property type="entry name" value="Cytidine Deaminase, domain 2"/>
    <property type="match status" value="1"/>
</dbReference>
<evidence type="ECO:0000259" key="9">
    <source>
        <dbReference type="PROSITE" id="PS51935"/>
    </source>
</evidence>
<evidence type="ECO:0000259" key="8">
    <source>
        <dbReference type="PROSITE" id="PS50249"/>
    </source>
</evidence>
<keyword evidence="6" id="KW-0862">Zinc</keyword>
<name>A0AAU8ZNQ2_MORMO</name>
<dbReference type="GO" id="GO:0008235">
    <property type="term" value="F:metalloexopeptidase activity"/>
    <property type="evidence" value="ECO:0007669"/>
    <property type="project" value="TreeGrafter"/>
</dbReference>
<dbReference type="SMART" id="SM00232">
    <property type="entry name" value="JAB_MPN"/>
    <property type="match status" value="1"/>
</dbReference>
<dbReference type="InterPro" id="IPR038765">
    <property type="entry name" value="Papain-like_cys_pep_sf"/>
</dbReference>
<dbReference type="GO" id="GO:0006508">
    <property type="term" value="P:proteolysis"/>
    <property type="evidence" value="ECO:0007669"/>
    <property type="project" value="UniProtKB-KW"/>
</dbReference>
<sequence>MRKNIQAAIFAHAEREYPRECCGVIAQKSRVVKYFPCCNIAATPEEHFVLSPEDYAAAEDWGTVTGIVHSHPDATTRPSELDKAQCDALGVPWYIVSWPEGDLRTVQPRGELPLLGRPFVLGFTDCWGLVMSWFRQEHSIELPDYRVDYPWWEQGENRYADNWREAGFIQVDDPQPGDIIIMQVQAKVANHAGVLLNDNMLLHHLYGHLSQRVPYGGYWRERTIMVIRYNWPKLREL</sequence>
<dbReference type="GO" id="GO:0008234">
    <property type="term" value="F:cysteine-type peptidase activity"/>
    <property type="evidence" value="ECO:0007669"/>
    <property type="project" value="UniProtKB-KW"/>
</dbReference>
<dbReference type="PANTHER" id="PTHR34858">
    <property type="entry name" value="CYSO-CYSTEINE PEPTIDASE"/>
    <property type="match status" value="1"/>
</dbReference>
<dbReference type="PROSITE" id="PS50249">
    <property type="entry name" value="MPN"/>
    <property type="match status" value="1"/>
</dbReference>
<evidence type="ECO:0000256" key="4">
    <source>
        <dbReference type="ARBA" id="ARBA00022801"/>
    </source>
</evidence>
<evidence type="ECO:0000256" key="5">
    <source>
        <dbReference type="ARBA" id="ARBA00022807"/>
    </source>
</evidence>
<feature type="domain" description="MPN" evidence="8">
    <location>
        <begin position="1"/>
        <end position="120"/>
    </location>
</feature>
<dbReference type="Pfam" id="PF00877">
    <property type="entry name" value="NLPC_P60"/>
    <property type="match status" value="1"/>
</dbReference>
<dbReference type="PANTHER" id="PTHR34858:SF1">
    <property type="entry name" value="CYSO-CYSTEINE PEPTIDASE"/>
    <property type="match status" value="1"/>
</dbReference>
<dbReference type="CDD" id="cd08073">
    <property type="entry name" value="MPN_NLPC_P60"/>
    <property type="match status" value="1"/>
</dbReference>
<keyword evidence="7" id="KW-0482">Metalloprotease</keyword>
<keyword evidence="4" id="KW-0378">Hydrolase</keyword>
<dbReference type="InterPro" id="IPR000555">
    <property type="entry name" value="JAMM/MPN+_dom"/>
</dbReference>
<dbReference type="InterPro" id="IPR000064">
    <property type="entry name" value="NLP_P60_dom"/>
</dbReference>
<accession>A0AAU8ZNQ2</accession>
<dbReference type="AlphaFoldDB" id="A0AAU8ZNQ2"/>
<dbReference type="SUPFAM" id="SSF102712">
    <property type="entry name" value="JAB1/MPN domain"/>
    <property type="match status" value="1"/>
</dbReference>
<evidence type="ECO:0000313" key="10">
    <source>
        <dbReference type="EMBL" id="AWC94583.1"/>
    </source>
</evidence>
<dbReference type="EMBL" id="CP028956">
    <property type="protein sequence ID" value="AWC94583.1"/>
    <property type="molecule type" value="Genomic_DNA"/>
</dbReference>
<dbReference type="SUPFAM" id="SSF54001">
    <property type="entry name" value="Cysteine proteinases"/>
    <property type="match status" value="1"/>
</dbReference>
<evidence type="ECO:0000256" key="6">
    <source>
        <dbReference type="ARBA" id="ARBA00022833"/>
    </source>
</evidence>